<feature type="binding site" evidence="6">
    <location>
        <begin position="185"/>
        <end position="189"/>
    </location>
    <ligand>
        <name>AMP</name>
        <dbReference type="ChEBI" id="CHEBI:456215"/>
    </ligand>
</feature>
<evidence type="ECO:0000259" key="7">
    <source>
        <dbReference type="PROSITE" id="PS51383"/>
    </source>
</evidence>
<evidence type="ECO:0000256" key="1">
    <source>
        <dbReference type="ARBA" id="ARBA00022741"/>
    </source>
</evidence>
<comment type="similarity">
    <text evidence="6">Belongs to the NnrD/CARKD family.</text>
</comment>
<dbReference type="EC" id="4.2.1.136" evidence="6"/>
<evidence type="ECO:0000313" key="8">
    <source>
        <dbReference type="EMBL" id="OGE65121.1"/>
    </source>
</evidence>
<keyword evidence="2 6" id="KW-0067">ATP-binding</keyword>
<feature type="binding site" evidence="6">
    <location>
        <position position="39"/>
    </location>
    <ligand>
        <name>(6S)-NADPHX</name>
        <dbReference type="ChEBI" id="CHEBI:64076"/>
    </ligand>
</feature>
<accession>A0A1F5MIB7</accession>
<keyword evidence="1 6" id="KW-0547">Nucleotide-binding</keyword>
<dbReference type="Gene3D" id="3.40.1190.20">
    <property type="match status" value="1"/>
</dbReference>
<comment type="catalytic activity">
    <reaction evidence="6">
        <text>(6S)-NADHX + ADP = AMP + phosphate + NADH + H(+)</text>
        <dbReference type="Rhea" id="RHEA:32223"/>
        <dbReference type="ChEBI" id="CHEBI:15378"/>
        <dbReference type="ChEBI" id="CHEBI:43474"/>
        <dbReference type="ChEBI" id="CHEBI:57945"/>
        <dbReference type="ChEBI" id="CHEBI:64074"/>
        <dbReference type="ChEBI" id="CHEBI:456215"/>
        <dbReference type="ChEBI" id="CHEBI:456216"/>
        <dbReference type="EC" id="4.2.1.136"/>
    </reaction>
</comment>
<evidence type="ECO:0000313" key="9">
    <source>
        <dbReference type="Proteomes" id="UP000178859"/>
    </source>
</evidence>
<dbReference type="GO" id="GO:0052856">
    <property type="term" value="F:NAD(P)HX epimerase activity"/>
    <property type="evidence" value="ECO:0007669"/>
    <property type="project" value="TreeGrafter"/>
</dbReference>
<dbReference type="HAMAP" id="MF_01965">
    <property type="entry name" value="NADHX_dehydratase"/>
    <property type="match status" value="1"/>
</dbReference>
<dbReference type="PANTHER" id="PTHR12592">
    <property type="entry name" value="ATP-DEPENDENT (S)-NAD(P)H-HYDRATE DEHYDRATASE FAMILY MEMBER"/>
    <property type="match status" value="1"/>
</dbReference>
<protein>
    <recommendedName>
        <fullName evidence="6">ADP-dependent (S)-NAD(P)H-hydrate dehydratase</fullName>
        <ecNumber evidence="6">4.2.1.136</ecNumber>
    </recommendedName>
    <alternativeName>
        <fullName evidence="6">ADP-dependent NAD(P)HX dehydratase</fullName>
    </alternativeName>
</protein>
<dbReference type="GO" id="GO:0005524">
    <property type="term" value="F:ATP binding"/>
    <property type="evidence" value="ECO:0007669"/>
    <property type="project" value="UniProtKB-KW"/>
</dbReference>
<keyword evidence="3 6" id="KW-0521">NADP</keyword>
<comment type="cofactor">
    <cofactor evidence="6">
        <name>Mg(2+)</name>
        <dbReference type="ChEBI" id="CHEBI:18420"/>
    </cofactor>
</comment>
<reference evidence="8 9" key="1">
    <citation type="journal article" date="2016" name="Nat. Commun.">
        <title>Thousands of microbial genomes shed light on interconnected biogeochemical processes in an aquifer system.</title>
        <authorList>
            <person name="Anantharaman K."/>
            <person name="Brown C.T."/>
            <person name="Hug L.A."/>
            <person name="Sharon I."/>
            <person name="Castelle C.J."/>
            <person name="Probst A.J."/>
            <person name="Thomas B.C."/>
            <person name="Singh A."/>
            <person name="Wilkins M.J."/>
            <person name="Karaoz U."/>
            <person name="Brodie E.L."/>
            <person name="Williams K.H."/>
            <person name="Hubbard S.S."/>
            <person name="Banfield J.F."/>
        </authorList>
    </citation>
    <scope>NUCLEOTIDE SEQUENCE [LARGE SCALE GENOMIC DNA]</scope>
</reference>
<dbReference type="AlphaFoldDB" id="A0A1F5MIB7"/>
<feature type="binding site" evidence="6">
    <location>
        <position position="215"/>
    </location>
    <ligand>
        <name>(6S)-NADPHX</name>
        <dbReference type="ChEBI" id="CHEBI:64076"/>
    </ligand>
</feature>
<dbReference type="GO" id="GO:0046496">
    <property type="term" value="P:nicotinamide nucleotide metabolic process"/>
    <property type="evidence" value="ECO:0007669"/>
    <property type="project" value="UniProtKB-UniRule"/>
</dbReference>
<sequence length="283" mass="30250">MVLTKEWVVKRLPKRPKNAHKGTFGKVLVIAGSEHYPGAAYLSSSACYRIGAGLVVLATESSVKIIVARQLPEVTFLSLGEVIGKIDKYDVLLLGPGLGQKEKAVDLVSRLLTKELPKVVIDGDGLNILSKIGGWWDKLDKEVVLTPHPGEMTRLTGKSVDEIQTDRVNVVQYFAKKWKKIVVLKGANTIIVSPAGQVLISPFANPVLATAGTGDILAGVIAGLLAQGLNAFDAACVGVYIHGLAGDRIRERTGDAGALASELLPILPQVIKDLVNKTEHRIS</sequence>
<keyword evidence="5 6" id="KW-0456">Lyase</keyword>
<dbReference type="InterPro" id="IPR000631">
    <property type="entry name" value="CARKD"/>
</dbReference>
<dbReference type="Proteomes" id="UP000178859">
    <property type="component" value="Unassembled WGS sequence"/>
</dbReference>
<dbReference type="InterPro" id="IPR029056">
    <property type="entry name" value="Ribokinase-like"/>
</dbReference>
<dbReference type="SUPFAM" id="SSF53613">
    <property type="entry name" value="Ribokinase-like"/>
    <property type="match status" value="1"/>
</dbReference>
<dbReference type="PANTHER" id="PTHR12592:SF0">
    <property type="entry name" value="ATP-DEPENDENT (S)-NAD(P)H-HYDRATE DEHYDRATASE"/>
    <property type="match status" value="1"/>
</dbReference>
<feature type="binding site" evidence="6">
    <location>
        <position position="97"/>
    </location>
    <ligand>
        <name>(6S)-NADPHX</name>
        <dbReference type="ChEBI" id="CHEBI:64076"/>
    </ligand>
</feature>
<comment type="caution">
    <text evidence="8">The sequence shown here is derived from an EMBL/GenBank/DDBJ whole genome shotgun (WGS) entry which is preliminary data.</text>
</comment>
<dbReference type="GO" id="GO:0052855">
    <property type="term" value="F:ADP-dependent NAD(P)H-hydrate dehydratase activity"/>
    <property type="evidence" value="ECO:0007669"/>
    <property type="project" value="UniProtKB-UniRule"/>
</dbReference>
<feature type="domain" description="YjeF C-terminal" evidence="7">
    <location>
        <begin position="4"/>
        <end position="274"/>
    </location>
</feature>
<keyword evidence="4 6" id="KW-0520">NAD</keyword>
<evidence type="ECO:0000256" key="6">
    <source>
        <dbReference type="HAMAP-Rule" id="MF_01965"/>
    </source>
</evidence>
<evidence type="ECO:0000256" key="4">
    <source>
        <dbReference type="ARBA" id="ARBA00023027"/>
    </source>
</evidence>
<evidence type="ECO:0000256" key="5">
    <source>
        <dbReference type="ARBA" id="ARBA00023239"/>
    </source>
</evidence>
<dbReference type="GO" id="GO:0110051">
    <property type="term" value="P:metabolite repair"/>
    <property type="evidence" value="ECO:0007669"/>
    <property type="project" value="TreeGrafter"/>
</dbReference>
<feature type="binding site" evidence="6">
    <location>
        <position position="148"/>
    </location>
    <ligand>
        <name>(6S)-NADPHX</name>
        <dbReference type="ChEBI" id="CHEBI:64076"/>
    </ligand>
</feature>
<evidence type="ECO:0000256" key="2">
    <source>
        <dbReference type="ARBA" id="ARBA00022840"/>
    </source>
</evidence>
<comment type="catalytic activity">
    <reaction evidence="6">
        <text>(6S)-NADPHX + ADP = AMP + phosphate + NADPH + H(+)</text>
        <dbReference type="Rhea" id="RHEA:32235"/>
        <dbReference type="ChEBI" id="CHEBI:15378"/>
        <dbReference type="ChEBI" id="CHEBI:43474"/>
        <dbReference type="ChEBI" id="CHEBI:57783"/>
        <dbReference type="ChEBI" id="CHEBI:64076"/>
        <dbReference type="ChEBI" id="CHEBI:456215"/>
        <dbReference type="ChEBI" id="CHEBI:456216"/>
        <dbReference type="EC" id="4.2.1.136"/>
    </reaction>
</comment>
<organism evidence="8 9">
    <name type="scientific">Candidatus Daviesbacteria bacterium RIFCSPLOWO2_02_FULL_36_7</name>
    <dbReference type="NCBI Taxonomy" id="1797792"/>
    <lineage>
        <taxon>Bacteria</taxon>
        <taxon>Candidatus Daviesiibacteriota</taxon>
    </lineage>
</organism>
<comment type="subunit">
    <text evidence="6">Homotetramer.</text>
</comment>
<evidence type="ECO:0000256" key="3">
    <source>
        <dbReference type="ARBA" id="ARBA00022857"/>
    </source>
</evidence>
<dbReference type="PROSITE" id="PS51383">
    <property type="entry name" value="YJEF_C_3"/>
    <property type="match status" value="1"/>
</dbReference>
<dbReference type="CDD" id="cd01171">
    <property type="entry name" value="YXKO-related"/>
    <property type="match status" value="1"/>
</dbReference>
<dbReference type="NCBIfam" id="TIGR00196">
    <property type="entry name" value="yjeF_cterm"/>
    <property type="match status" value="1"/>
</dbReference>
<proteinExistence type="inferred from homology"/>
<dbReference type="Pfam" id="PF01256">
    <property type="entry name" value="Carb_kinase"/>
    <property type="match status" value="1"/>
</dbReference>
<dbReference type="EMBL" id="MFDT01000001">
    <property type="protein sequence ID" value="OGE65121.1"/>
    <property type="molecule type" value="Genomic_DNA"/>
</dbReference>
<name>A0A1F5MIB7_9BACT</name>
<comment type="function">
    <text evidence="6">Catalyzes the dehydration of the S-form of NAD(P)HX at the expense of ADP, which is converted to AMP. Together with NAD(P)HX epimerase, which catalyzes the epimerization of the S- and R-forms, the enzyme allows the repair of both epimers of NAD(P)HX, a damaged form of NAD(P)H that is a result of enzymatic or heat-dependent hydration.</text>
</comment>
<feature type="binding site" evidence="6">
    <location>
        <position position="214"/>
    </location>
    <ligand>
        <name>AMP</name>
        <dbReference type="ChEBI" id="CHEBI:456215"/>
    </ligand>
</feature>
<gene>
    <name evidence="6" type="primary">nnrD</name>
    <name evidence="8" type="ORF">A3I48_02590</name>
</gene>